<dbReference type="EMBL" id="AAXG02000057">
    <property type="protein sequence ID" value="EDM97371.1"/>
    <property type="molecule type" value="Genomic_DNA"/>
</dbReference>
<dbReference type="AlphaFoldDB" id="A6P2V0"/>
<reference evidence="1 2" key="1">
    <citation type="submission" date="2007-04" db="EMBL/GenBank/DDBJ databases">
        <authorList>
            <person name="Fulton L."/>
            <person name="Clifton S."/>
            <person name="Fulton B."/>
            <person name="Xu J."/>
            <person name="Minx P."/>
            <person name="Pepin K.H."/>
            <person name="Johnson M."/>
            <person name="Thiruvilangam P."/>
            <person name="Bhonagiri V."/>
            <person name="Nash W.E."/>
            <person name="Mardis E.R."/>
            <person name="Wilson R.K."/>
        </authorList>
    </citation>
    <scope>NUCLEOTIDE SEQUENCE [LARGE SCALE GENOMIC DNA]</scope>
    <source>
        <strain evidence="1 2">ATCC 29799</strain>
    </source>
</reference>
<gene>
    <name evidence="1" type="ORF">BACCAP_04833</name>
</gene>
<evidence type="ECO:0000313" key="1">
    <source>
        <dbReference type="EMBL" id="EDM97371.1"/>
    </source>
</evidence>
<accession>A6P2V0</accession>
<sequence length="85" mass="9488">MDSTSGGKFLSSGKFSSYHYNTDRAVTGQDFTQPYSVSFRAATVPALEANTPELDDRLFHFTERGAKNKLSTFPDRKVDSSEIME</sequence>
<proteinExistence type="predicted"/>
<keyword evidence="2" id="KW-1185">Reference proteome</keyword>
<name>A6P2V0_9FIRM</name>
<evidence type="ECO:0000313" key="2">
    <source>
        <dbReference type="Proteomes" id="UP000003639"/>
    </source>
</evidence>
<comment type="caution">
    <text evidence="1">The sequence shown here is derived from an EMBL/GenBank/DDBJ whole genome shotgun (WGS) entry which is preliminary data.</text>
</comment>
<dbReference type="Proteomes" id="UP000003639">
    <property type="component" value="Unassembled WGS sequence"/>
</dbReference>
<organism evidence="1 2">
    <name type="scientific">Pseudoflavonifractor capillosus ATCC 29799</name>
    <dbReference type="NCBI Taxonomy" id="411467"/>
    <lineage>
        <taxon>Bacteria</taxon>
        <taxon>Bacillati</taxon>
        <taxon>Bacillota</taxon>
        <taxon>Clostridia</taxon>
        <taxon>Eubacteriales</taxon>
        <taxon>Oscillospiraceae</taxon>
        <taxon>Pseudoflavonifractor</taxon>
    </lineage>
</organism>
<reference evidence="1 2" key="2">
    <citation type="submission" date="2007-06" db="EMBL/GenBank/DDBJ databases">
        <title>Draft genome sequence of Pseudoflavonifractor capillosus ATCC 29799.</title>
        <authorList>
            <person name="Sudarsanam P."/>
            <person name="Ley R."/>
            <person name="Guruge J."/>
            <person name="Turnbaugh P.J."/>
            <person name="Mahowald M."/>
            <person name="Liep D."/>
            <person name="Gordon J."/>
        </authorList>
    </citation>
    <scope>NUCLEOTIDE SEQUENCE [LARGE SCALE GENOMIC DNA]</scope>
    <source>
        <strain evidence="1 2">ATCC 29799</strain>
    </source>
</reference>
<protein>
    <submittedName>
        <fullName evidence="1">Uncharacterized protein</fullName>
    </submittedName>
</protein>
<dbReference type="RefSeq" id="WP_006575275.1">
    <property type="nucleotide sequence ID" value="NZ_AAXG02000057.1"/>
</dbReference>
<dbReference type="STRING" id="411467.BACCAP_04833"/>